<dbReference type="GO" id="GO:0015074">
    <property type="term" value="P:DNA integration"/>
    <property type="evidence" value="ECO:0007669"/>
    <property type="project" value="InterPro"/>
</dbReference>
<dbReference type="InterPro" id="IPR000477">
    <property type="entry name" value="RT_dom"/>
</dbReference>
<dbReference type="InterPro" id="IPR050951">
    <property type="entry name" value="Retrovirus_Pol_polyprotein"/>
</dbReference>
<evidence type="ECO:0000259" key="11">
    <source>
        <dbReference type="PROSITE" id="PS50158"/>
    </source>
</evidence>
<dbReference type="PROSITE" id="PS50994">
    <property type="entry name" value="INTEGRASE"/>
    <property type="match status" value="1"/>
</dbReference>
<dbReference type="InterPro" id="IPR021109">
    <property type="entry name" value="Peptidase_aspartic_dom_sf"/>
</dbReference>
<feature type="compositionally biased region" description="Acidic residues" evidence="10">
    <location>
        <begin position="354"/>
        <end position="364"/>
    </location>
</feature>
<keyword evidence="5" id="KW-0255">Endonuclease</keyword>
<dbReference type="PANTHER" id="PTHR37984">
    <property type="entry name" value="PROTEIN CBG26694"/>
    <property type="match status" value="1"/>
</dbReference>
<feature type="compositionally biased region" description="Polar residues" evidence="10">
    <location>
        <begin position="83"/>
        <end position="92"/>
    </location>
</feature>
<dbReference type="Gene3D" id="2.40.70.10">
    <property type="entry name" value="Acid Proteases"/>
    <property type="match status" value="2"/>
</dbReference>
<keyword evidence="6" id="KW-0378">Hydrolase</keyword>
<evidence type="ECO:0000256" key="5">
    <source>
        <dbReference type="ARBA" id="ARBA00022759"/>
    </source>
</evidence>
<dbReference type="InterPro" id="IPR036397">
    <property type="entry name" value="RNaseH_sf"/>
</dbReference>
<dbReference type="CDD" id="cd00303">
    <property type="entry name" value="retropepsin_like"/>
    <property type="match status" value="1"/>
</dbReference>
<evidence type="ECO:0000256" key="8">
    <source>
        <dbReference type="PROSITE-ProRule" id="PRU00047"/>
    </source>
</evidence>
<evidence type="ECO:0000259" key="12">
    <source>
        <dbReference type="PROSITE" id="PS50878"/>
    </source>
</evidence>
<dbReference type="GO" id="GO:0008270">
    <property type="term" value="F:zinc ion binding"/>
    <property type="evidence" value="ECO:0007669"/>
    <property type="project" value="UniProtKB-KW"/>
</dbReference>
<dbReference type="Pfam" id="PF17917">
    <property type="entry name" value="RT_RNaseH"/>
    <property type="match status" value="1"/>
</dbReference>
<dbReference type="Proteomes" id="UP000663887">
    <property type="component" value="Unassembled WGS sequence"/>
</dbReference>
<feature type="domain" description="Reverse transcriptase" evidence="12">
    <location>
        <begin position="1665"/>
        <end position="1872"/>
    </location>
</feature>
<dbReference type="InterPro" id="IPR043128">
    <property type="entry name" value="Rev_trsase/Diguanyl_cyclase"/>
</dbReference>
<protein>
    <recommendedName>
        <fullName evidence="1">RNA-directed DNA polymerase</fullName>
        <ecNumber evidence="1">2.7.7.49</ecNumber>
    </recommendedName>
</protein>
<dbReference type="Gene3D" id="1.10.340.70">
    <property type="match status" value="1"/>
</dbReference>
<dbReference type="Pfam" id="PF00078">
    <property type="entry name" value="RVT_1"/>
    <property type="match status" value="1"/>
</dbReference>
<organism evidence="14 16">
    <name type="scientific">Rotaria magnacalcarata</name>
    <dbReference type="NCBI Taxonomy" id="392030"/>
    <lineage>
        <taxon>Eukaryota</taxon>
        <taxon>Metazoa</taxon>
        <taxon>Spiralia</taxon>
        <taxon>Gnathifera</taxon>
        <taxon>Rotifera</taxon>
        <taxon>Eurotatoria</taxon>
        <taxon>Bdelloidea</taxon>
        <taxon>Philodinida</taxon>
        <taxon>Philodinidae</taxon>
        <taxon>Rotaria</taxon>
    </lineage>
</organism>
<dbReference type="InterPro" id="IPR041373">
    <property type="entry name" value="RT_RNaseH"/>
</dbReference>
<dbReference type="EMBL" id="CAJNRG010011269">
    <property type="protein sequence ID" value="CAF2130744.1"/>
    <property type="molecule type" value="Genomic_DNA"/>
</dbReference>
<dbReference type="Gene3D" id="3.30.420.10">
    <property type="entry name" value="Ribonuclease H-like superfamily/Ribonuclease H"/>
    <property type="match status" value="1"/>
</dbReference>
<keyword evidence="3" id="KW-0548">Nucleotidyltransferase</keyword>
<keyword evidence="8" id="KW-0479">Metal-binding</keyword>
<keyword evidence="2" id="KW-0808">Transferase</keyword>
<dbReference type="PROSITE" id="PS50878">
    <property type="entry name" value="RT_POL"/>
    <property type="match status" value="1"/>
</dbReference>
<dbReference type="InterPro" id="IPR043502">
    <property type="entry name" value="DNA/RNA_pol_sf"/>
</dbReference>
<dbReference type="GO" id="GO:0003676">
    <property type="term" value="F:nucleic acid binding"/>
    <property type="evidence" value="ECO:0007669"/>
    <property type="project" value="InterPro"/>
</dbReference>
<dbReference type="Proteomes" id="UP000663842">
    <property type="component" value="Unassembled WGS sequence"/>
</dbReference>
<dbReference type="GO" id="GO:0004519">
    <property type="term" value="F:endonuclease activity"/>
    <property type="evidence" value="ECO:0007669"/>
    <property type="project" value="UniProtKB-KW"/>
</dbReference>
<evidence type="ECO:0000313" key="14">
    <source>
        <dbReference type="EMBL" id="CAF2130744.1"/>
    </source>
</evidence>
<evidence type="ECO:0000256" key="10">
    <source>
        <dbReference type="SAM" id="MobiDB-lite"/>
    </source>
</evidence>
<feature type="compositionally biased region" description="Basic and acidic residues" evidence="10">
    <location>
        <begin position="107"/>
        <end position="153"/>
    </location>
</feature>
<gene>
    <name evidence="15" type="ORF">UXM345_LOCUS19499</name>
    <name evidence="14" type="ORF">XDN619_LOCUS24670</name>
</gene>
<dbReference type="Gene3D" id="3.30.70.270">
    <property type="match status" value="2"/>
</dbReference>
<evidence type="ECO:0000313" key="16">
    <source>
        <dbReference type="Proteomes" id="UP000663887"/>
    </source>
</evidence>
<comment type="caution">
    <text evidence="14">The sequence shown here is derived from an EMBL/GenBank/DDBJ whole genome shotgun (WGS) entry which is preliminary data.</text>
</comment>
<dbReference type="EMBL" id="CAJOBF010002778">
    <property type="protein sequence ID" value="CAF4055497.1"/>
    <property type="molecule type" value="Genomic_DNA"/>
</dbReference>
<keyword evidence="7" id="KW-0695">RNA-directed DNA polymerase</keyword>
<dbReference type="GO" id="GO:0003964">
    <property type="term" value="F:RNA-directed DNA polymerase activity"/>
    <property type="evidence" value="ECO:0007669"/>
    <property type="project" value="UniProtKB-KW"/>
</dbReference>
<feature type="compositionally biased region" description="Acidic residues" evidence="10">
    <location>
        <begin position="154"/>
        <end position="172"/>
    </location>
</feature>
<accession>A0A816W5K4</accession>
<dbReference type="EC" id="2.7.7.49" evidence="1"/>
<dbReference type="CDD" id="cd01647">
    <property type="entry name" value="RT_LTR"/>
    <property type="match status" value="1"/>
</dbReference>
<evidence type="ECO:0000256" key="1">
    <source>
        <dbReference type="ARBA" id="ARBA00012493"/>
    </source>
</evidence>
<keyword evidence="9" id="KW-0175">Coiled coil</keyword>
<feature type="region of interest" description="Disordered" evidence="10">
    <location>
        <begin position="1"/>
        <end position="42"/>
    </location>
</feature>
<dbReference type="PROSITE" id="PS50158">
    <property type="entry name" value="ZF_CCHC"/>
    <property type="match status" value="1"/>
</dbReference>
<dbReference type="SUPFAM" id="SSF53098">
    <property type="entry name" value="Ribonuclease H-like"/>
    <property type="match status" value="1"/>
</dbReference>
<evidence type="ECO:0000256" key="6">
    <source>
        <dbReference type="ARBA" id="ARBA00022801"/>
    </source>
</evidence>
<feature type="coiled-coil region" evidence="9">
    <location>
        <begin position="194"/>
        <end position="296"/>
    </location>
</feature>
<feature type="compositionally biased region" description="Low complexity" evidence="10">
    <location>
        <begin position="665"/>
        <end position="676"/>
    </location>
</feature>
<evidence type="ECO:0000256" key="2">
    <source>
        <dbReference type="ARBA" id="ARBA00022679"/>
    </source>
</evidence>
<dbReference type="CDD" id="cd09274">
    <property type="entry name" value="RNase_HI_RT_Ty3"/>
    <property type="match status" value="1"/>
</dbReference>
<dbReference type="GO" id="GO:0016787">
    <property type="term" value="F:hydrolase activity"/>
    <property type="evidence" value="ECO:0007669"/>
    <property type="project" value="UniProtKB-KW"/>
</dbReference>
<evidence type="ECO:0000259" key="13">
    <source>
        <dbReference type="PROSITE" id="PS50994"/>
    </source>
</evidence>
<keyword evidence="8" id="KW-0862">Zinc</keyword>
<dbReference type="SUPFAM" id="SSF50630">
    <property type="entry name" value="Acid proteases"/>
    <property type="match status" value="1"/>
</dbReference>
<dbReference type="SUPFAM" id="SSF56672">
    <property type="entry name" value="DNA/RNA polymerases"/>
    <property type="match status" value="1"/>
</dbReference>
<dbReference type="InterPro" id="IPR012337">
    <property type="entry name" value="RNaseH-like_sf"/>
</dbReference>
<feature type="region of interest" description="Disordered" evidence="10">
    <location>
        <begin position="658"/>
        <end position="685"/>
    </location>
</feature>
<keyword evidence="8" id="KW-0863">Zinc-finger</keyword>
<sequence length="3410" mass="392546">MNTEESIDQYIGNNEFPPTNPNLQLPKPQTPHTEYVGNPTITTTPATTFLPNMEQFPQEGAEGVSVIHNLIHQLNLSARKAVEQTQQSSETIPPQEEPSTKPKKKKTIAEVKAEAARKAREKRATNAEIARLKKEEDQRNRQKRLEDRRREVEELSQPEETDEERQEVIDNQEEIIVESREEARESTITKDSILHQAQQSAQQQQRKNIENEQQFEKFLQNHNQKIEKQQQAIRDEQRDLLNNINKAQRERQLNFKKREQEILLQQAAANKKLQDNESLKAEIKNKNEAVQYYNQTSAARQRGIEELMTKYNDTFLSISASDLIQIIKHVEFKETINQQPQQKNKRDPIPPLNLDEDQSEEEEEITVKPKIKPSTLTPVLDTPKNTILPKGSRGSILEGSMLRAARRNKKLAKSEDTDEKLSIETCNRLEHMLSMIDDSDEFSEFYDHLCNHLGVTRDGKRNIPDKDISFFAFSGETLNQFLDYLEKFHRYAITNFQPLEYRFITILARFVEKGVLKNCIDTLKFDSITYMEMLLSIFTVLDENIVKVKSRKDAFETLKKIEGEDAMHLGARILNSYQYAFPGAIIEHDKRAIAKVMEFLDKDLGRKLENQLAVHNSYTGAQNTFSQTIRVLSALSKFDPSEQVVYTSTMNAAANALVSPKRKSISQSSRGTSSPSPGAKQRAKSPIDVGLVWDEEGLINGTGFTCPVCQRLNIGLKICISCDQRCYECFKKGHFLKRCYKLHPKVNTTISSISNPSNNITTPNLTNFDALTNLTSNTGNIANNIKRIAIEVPKKIIYNSFKRLSPNRNRLLTRNPINNIKLTPTKGCFNQKNIITSPKKVAFDTRLSIVCGFDSRDNAASLSNKASEKILPLKFNFNKSTNKSISEKGERTKIRPVNLKLVSKPTNNETTVPKPELFLNTLFNNLNREIRDEYINLSESEIADINDLNNITEANSKHNQSDIYINPSIEKDKEDKLTILPSIEDESIEPISEEPKSPIEILFTGPMISITDSQDDSFLSMQDAFQHLYNYVEKVTFKFEPTGAVYNHFYSVFNKIKDINCNCLLTPTFNHKNVILTNFLNINKIYKNFNFVFSSNYPDIQCKDEFFQIFYLLLEACKQYQHVKDEENSSFRNKSVSDKYLPHGEKFPVKEEVLRPCTIVKAGDGSTCDHSGTTCAIANDLYTQKNPQDPAKLEYLRLLNGLYCAKNWLINGLTEEIDSKWRPNIFRTYINIYGHCITALVDSGSNISMLTSKAVELFNIPTTPLTEDKYYSEGVAGRINITHMCEVSVTIHDLQFPPMGFKVIETSHPDHHVTLGSDFFEKNNLILDSFNLSIGRQISKTSLWEVHTNVVSQVCRRRLVNIPIYLNDDISLHSGTKKLTNFNIDLPDVKIVQHFKCGCMGEINEKLNNSVIFSGTKINYESELPIEDSNNLKCPFNYEIKDIVISDTLTYIDNPLIFISTPKFLNEAKLSKGKYIGNITTPMCKEFDKRLPARLNNTLGISDINEIEYDNDEILNFFSPVLEGKLKESGQMRQNKINSIENIDLLYSYLSQKDAKQEVIRYDLQPPEEGDIENKEDDMDLPDIDSWTLEVFFKQLNVSSKNESEKEKIEKLLYNYKEVFSKGEFSEVSDLPKMVVELTSQVPIYLPRFRFSPEIENIIQEQVDELLAQNLIKPSTSPYNFPVLPVKKRVPEGQPPKYRLCLDLRALNRIAVKYNYPLPDINVTLQQMGGFAHYVKLDLANGFWQLGLDPTSEDYLSFSTAKGKYSMLRSPQGYISTPMWFQAALNNVFGELLFPMKMKVTKNVNGVPVTTEESRVRLQIYLDDAVLCCETFEVLMTMLELCLKKLQKFKLKLKISKCTFDANSIDFLGHEVSKNGIKKQAKYINKIMEVKPPEDVKQLLHFLGMTGWISKFVAHYSDVARPLILLQKTDKISMKKKIDWSDPALLESFEKLKELIREDITLAYPQPESIASKLELHTDASNFCAGSHLSQWQTMELDSGETIRELRTIGHYSCMLNRSQKTYNIRDKELTSIRVSLDHFRMYLMGKSFLLFTDHRSLIYLESMRLITSRLYRTAQEMGCYDYTICYVPGREHNHTDILSRINYEEYAIDTFERIQEKLPDGLVPQLMEGGGDSLFTALSILDLQWKIEDKKVKKFTKHTDLNTDELRKELWQSISDNPGLYGINFNPETRREFQKFKAKDYPASDIFIQCFANKRHCKVELYFSNIKPVVFNPFKNEKNNRIARLQLKGIDHFNLLIQTEENIPEVTECMYFPAEETTKKLVDNSENISSDEEINTSENIQCGKNIRKGKMGFDRGIDEEINNKNNLIQFNCPHVGKNLSVGKIKFGTKDHMITVCALYDTCASMCLMSCSLAQVLEFQGLAVKDRLETIKLTGIGGAKILINLPYMFATPCFNNDYQFGNTRWGVMDDNKIPACAVIGFNFLSKYMINLDYQHMTLNVNNLHLLNLGRDIKIPPIQTSAENTTSRSEIEEFEDNICQQKIEIVPKFADRFQEHLENLELKQKSLTELNNDPNSNVNQQCKAILEKLPTQHCYEDGYIDPEKIPWDTLLFQGHYAVTPETNKMGDIMSKEDIQEIHTFFKDNDLDFLKLPKIFQKACLQINPPPCVNNFTKVEETIPKAINLRAKPIHIGYSLLKKIKFIDGANSFKLRNDIDDADAKCQVFRYSNQIEAVPDLEFLKQGNKLWDVIEELEETKESIGIEQGDRIHILGKKYPDIIYLWNEFNNPKKNNTLNRDKMIQSVYEVSHMTITDGRNFINEQFNITNRVLNWSQEEIEEFSQMQQLDPDIKLLREKIENEDFFYWKNGNLKKYFSTKKKFYINSNILVWHRPYDNKILPVVSDNFMINILITAHKDAHKGSKKLEMEVKNNYYCPGIMSKAKDITSTCYLCQTNKVHGTANHPKIEDLHITAEKSLDLCYSDLTFLEKSGGHTAIFNIVDVASRKGFTVPIKNRTAETLIKAFDKHIKPQLLGGHIVKLRVDNAKEHHSKVFVDYFKSQGTEIIYGIPYKSSSGGIVERYNLSLKEILKLKPRNIPNKNWQEYLHTAVENYNNTYHESLNLTPNRTFLQKFPEESRGFKLTTEQTQNILKSPILSYFKIGDKVLFNIPRIGRLNVDALKPYYEGPYIIKKITTPHKCFLIQHIKNKSVEKRADHTQLRKYKTPPHYLKINPNFKELMAPDDKIYNHPTTPLINKIITVQEIKPISPAKITGVNKFITNLISPNEVSDSDREETESDTEEDIKLPLIPKKHKKVRIPSVTYRSYNKTLSSDEELFITTQNKQLPDFTISKRSTNKHKSASKPYQASTPYYEQHKNAESRDNISTPFSDFIRPYLELNKSTHHSIEISDVTPPPNKIPIASPDKDWNFLNELSAIQINENFEYRIIYLSSIHGSR</sequence>
<dbReference type="InterPro" id="IPR001584">
    <property type="entry name" value="Integrase_cat-core"/>
</dbReference>
<proteinExistence type="predicted"/>
<keyword evidence="4" id="KW-0540">Nuclease</keyword>
<dbReference type="CDD" id="cd22744">
    <property type="entry name" value="OTU"/>
    <property type="match status" value="1"/>
</dbReference>
<feature type="region of interest" description="Disordered" evidence="10">
    <location>
        <begin position="336"/>
        <end position="367"/>
    </location>
</feature>
<dbReference type="InterPro" id="IPR041588">
    <property type="entry name" value="Integrase_H2C2"/>
</dbReference>
<name>A0A816W5K4_9BILA</name>
<feature type="domain" description="Integrase catalytic" evidence="13">
    <location>
        <begin position="2916"/>
        <end position="3088"/>
    </location>
</feature>
<evidence type="ECO:0000256" key="7">
    <source>
        <dbReference type="ARBA" id="ARBA00022918"/>
    </source>
</evidence>
<evidence type="ECO:0000256" key="9">
    <source>
        <dbReference type="SAM" id="Coils"/>
    </source>
</evidence>
<dbReference type="PANTHER" id="PTHR37984:SF5">
    <property type="entry name" value="PROTEIN NYNRIN-LIKE"/>
    <property type="match status" value="1"/>
</dbReference>
<feature type="region of interest" description="Disordered" evidence="10">
    <location>
        <begin position="81"/>
        <end position="172"/>
    </location>
</feature>
<dbReference type="InterPro" id="IPR001878">
    <property type="entry name" value="Znf_CCHC"/>
</dbReference>
<evidence type="ECO:0000313" key="15">
    <source>
        <dbReference type="EMBL" id="CAF4055497.1"/>
    </source>
</evidence>
<evidence type="ECO:0000256" key="4">
    <source>
        <dbReference type="ARBA" id="ARBA00022722"/>
    </source>
</evidence>
<evidence type="ECO:0000256" key="3">
    <source>
        <dbReference type="ARBA" id="ARBA00022695"/>
    </source>
</evidence>
<dbReference type="Gene3D" id="3.10.10.10">
    <property type="entry name" value="HIV Type 1 Reverse Transcriptase, subunit A, domain 1"/>
    <property type="match status" value="1"/>
</dbReference>
<feature type="domain" description="CCHC-type" evidence="11">
    <location>
        <begin position="725"/>
        <end position="739"/>
    </location>
</feature>
<dbReference type="Pfam" id="PF17921">
    <property type="entry name" value="Integrase_H2C2"/>
    <property type="match status" value="1"/>
</dbReference>
<reference evidence="14" key="1">
    <citation type="submission" date="2021-02" db="EMBL/GenBank/DDBJ databases">
        <authorList>
            <person name="Nowell W R."/>
        </authorList>
    </citation>
    <scope>NUCLEOTIDE SEQUENCE</scope>
</reference>